<reference evidence="2 3" key="1">
    <citation type="submission" date="2018-07" db="EMBL/GenBank/DDBJ databases">
        <title>Genomic Encyclopedia of Type Strains, Phase IV (KMG-IV): sequencing the most valuable type-strain genomes for metagenomic binning, comparative biology and taxonomic classification.</title>
        <authorList>
            <person name="Goeker M."/>
        </authorList>
    </citation>
    <scope>NUCLEOTIDE SEQUENCE [LARGE SCALE GENOMIC DNA]</scope>
    <source>
        <strain evidence="2 3">DSM 27696</strain>
    </source>
</reference>
<evidence type="ECO:0000259" key="1">
    <source>
        <dbReference type="Pfam" id="PF00085"/>
    </source>
</evidence>
<comment type="caution">
    <text evidence="2">The sequence shown here is derived from an EMBL/GenBank/DDBJ whole genome shotgun (WGS) entry which is preliminary data.</text>
</comment>
<dbReference type="RefSeq" id="WP_114352549.1">
    <property type="nucleotide sequence ID" value="NZ_QPJJ01000005.1"/>
</dbReference>
<evidence type="ECO:0000313" key="3">
    <source>
        <dbReference type="Proteomes" id="UP000252585"/>
    </source>
</evidence>
<dbReference type="InterPro" id="IPR013766">
    <property type="entry name" value="Thioredoxin_domain"/>
</dbReference>
<dbReference type="AlphaFoldDB" id="A0A368XV91"/>
<dbReference type="Pfam" id="PF00085">
    <property type="entry name" value="Thioredoxin"/>
    <property type="match status" value="1"/>
</dbReference>
<dbReference type="OrthoDB" id="411356at2"/>
<dbReference type="InterPro" id="IPR036249">
    <property type="entry name" value="Thioredoxin-like_sf"/>
</dbReference>
<dbReference type="Proteomes" id="UP000252585">
    <property type="component" value="Unassembled WGS sequence"/>
</dbReference>
<protein>
    <submittedName>
        <fullName evidence="2">Thioredoxin</fullName>
    </submittedName>
</protein>
<accession>A0A368XV91</accession>
<dbReference type="SUPFAM" id="SSF52833">
    <property type="entry name" value="Thioredoxin-like"/>
    <property type="match status" value="1"/>
</dbReference>
<feature type="domain" description="Thioredoxin" evidence="1">
    <location>
        <begin position="12"/>
        <end position="86"/>
    </location>
</feature>
<sequence length="110" mass="13092">MHNFETLHTNIELDDFLNNHKLSFLYISKNNCSVCHSLFPQIKELMMKYPKINLGYVLVDEFPSIAGRFNIFAAPVLILFIHGKEYLREARIVHLDQFEEKLDRIYENFQ</sequence>
<name>A0A368XV91_9BACI</name>
<dbReference type="Gene3D" id="3.40.30.10">
    <property type="entry name" value="Glutaredoxin"/>
    <property type="match status" value="1"/>
</dbReference>
<organism evidence="2 3">
    <name type="scientific">Saliterribacillus persicus</name>
    <dbReference type="NCBI Taxonomy" id="930114"/>
    <lineage>
        <taxon>Bacteria</taxon>
        <taxon>Bacillati</taxon>
        <taxon>Bacillota</taxon>
        <taxon>Bacilli</taxon>
        <taxon>Bacillales</taxon>
        <taxon>Bacillaceae</taxon>
        <taxon>Saliterribacillus</taxon>
    </lineage>
</organism>
<dbReference type="EMBL" id="QPJJ01000005">
    <property type="protein sequence ID" value="RCW72000.1"/>
    <property type="molecule type" value="Genomic_DNA"/>
</dbReference>
<evidence type="ECO:0000313" key="2">
    <source>
        <dbReference type="EMBL" id="RCW72000.1"/>
    </source>
</evidence>
<keyword evidence="3" id="KW-1185">Reference proteome</keyword>
<dbReference type="CDD" id="cd02947">
    <property type="entry name" value="TRX_family"/>
    <property type="match status" value="1"/>
</dbReference>
<proteinExistence type="predicted"/>
<gene>
    <name evidence="2" type="ORF">DFR57_105185</name>
</gene>